<comment type="caution">
    <text evidence="1">The sequence shown here is derived from an EMBL/GenBank/DDBJ whole genome shotgun (WGS) entry which is preliminary data.</text>
</comment>
<sequence length="42" mass="4287">MGRESFIVRLGRGVWAAAGCDATMKYGSLCPVGHCSGAQDGA</sequence>
<dbReference type="EMBL" id="BABS01000007">
    <property type="protein sequence ID" value="GAA07389.1"/>
    <property type="molecule type" value="Genomic_DNA"/>
</dbReference>
<gene>
    <name evidence="1" type="ORF">ATPR_0393</name>
</gene>
<evidence type="ECO:0000313" key="2">
    <source>
        <dbReference type="Proteomes" id="UP000004319"/>
    </source>
</evidence>
<dbReference type="AlphaFoldDB" id="F7VAJ4"/>
<protein>
    <submittedName>
        <fullName evidence="1">Uncharacterized protein</fullName>
    </submittedName>
</protein>
<proteinExistence type="predicted"/>
<accession>F7VAJ4</accession>
<organism evidence="1 2">
    <name type="scientific">Acetobacter tropicalis NBRC 101654</name>
    <dbReference type="NCBI Taxonomy" id="749388"/>
    <lineage>
        <taxon>Bacteria</taxon>
        <taxon>Pseudomonadati</taxon>
        <taxon>Pseudomonadota</taxon>
        <taxon>Alphaproteobacteria</taxon>
        <taxon>Acetobacterales</taxon>
        <taxon>Acetobacteraceae</taxon>
        <taxon>Acetobacter</taxon>
    </lineage>
</organism>
<evidence type="ECO:0000313" key="1">
    <source>
        <dbReference type="EMBL" id="GAA07389.1"/>
    </source>
</evidence>
<name>F7VAJ4_9PROT</name>
<reference evidence="1 2" key="1">
    <citation type="journal article" date="2011" name="Biochem. Biophys. Res. Commun.">
        <title>Increased number of Arginine-based salt bridges contributes to the thermotolerance of thermotolerant acetic acid bacteria, Acetobacter tropicalis SKU1100.</title>
        <authorList>
            <person name="Matsutani M."/>
            <person name="Hirakawa H."/>
            <person name="Nishikura M."/>
            <person name="Soemphol W."/>
            <person name="Ali I.A.I."/>
            <person name="Yakushi T."/>
            <person name="Matsushita K."/>
        </authorList>
    </citation>
    <scope>NUCLEOTIDE SEQUENCE [LARGE SCALE GENOMIC DNA]</scope>
    <source>
        <strain evidence="1 2">NBRC 101654</strain>
    </source>
</reference>
<dbReference type="Proteomes" id="UP000004319">
    <property type="component" value="Unassembled WGS sequence"/>
</dbReference>